<evidence type="ECO:0000256" key="1">
    <source>
        <dbReference type="SAM" id="SignalP"/>
    </source>
</evidence>
<keyword evidence="1" id="KW-0732">Signal</keyword>
<organism evidence="2 3">
    <name type="scientific">Penicillium steckii</name>
    <dbReference type="NCBI Taxonomy" id="303698"/>
    <lineage>
        <taxon>Eukaryota</taxon>
        <taxon>Fungi</taxon>
        <taxon>Dikarya</taxon>
        <taxon>Ascomycota</taxon>
        <taxon>Pezizomycotina</taxon>
        <taxon>Eurotiomycetes</taxon>
        <taxon>Eurotiomycetidae</taxon>
        <taxon>Eurotiales</taxon>
        <taxon>Aspergillaceae</taxon>
        <taxon>Penicillium</taxon>
    </lineage>
</organism>
<dbReference type="PANTHER" id="PTHR40616:SF1">
    <property type="entry name" value="LINALOOL DEHYDRATASE_ISOMERASE DOMAIN-CONTAINING PROTEIN"/>
    <property type="match status" value="1"/>
</dbReference>
<evidence type="ECO:0000313" key="2">
    <source>
        <dbReference type="EMBL" id="OQE26465.1"/>
    </source>
</evidence>
<dbReference type="AlphaFoldDB" id="A0A1V6TJD2"/>
<name>A0A1V6TJD2_9EURO</name>
<protein>
    <recommendedName>
        <fullName evidence="4">Linalool dehydratase/isomerase domain-containing protein</fullName>
    </recommendedName>
</protein>
<feature type="chain" id="PRO_5012618944" description="Linalool dehydratase/isomerase domain-containing protein" evidence="1">
    <location>
        <begin position="20"/>
        <end position="550"/>
    </location>
</feature>
<sequence>MRINKKLAVGASLTLCASAAQITRSLSKNAQNLFDWSMHVNDIRWDDSYKYIWYSDHGPWSTRFTAWYAAGLLYRNRGQDLSNAKAAIENILSCQMTENFESAWYGTFKVSPDQPYPTQDSELFPPEIYSSYDPNWREFIGTQLVQIVEEFSDLIGVELVAQIEDSLEIAAVGSMRRNGSFPEGDNLTPAYSNPALMRAWYISWIGHRRSNDSFINYANDQAEAILKLFKSTGSDVLSEYNAPTYYGMDTWALAGAIKYGPPSAAITRNSKVILKGLWSDIAAHYNPYLAVIAGPYDRAYTRDIVTNSAVIDYFWWGLYGYGTGPQPNKLESDLLFDVSQGASLALIMDVVAEHISKKDDEWLRTEGIWEGNRTITKQIPDVIGENSKARNATTWISAKLMIGGQQVNETENRGEQYVPAIVQWAGDNNHKPHPYMSFFSLYPTASTINAIVAPNYLEVSYPNTTQDGTGIFTFALAQLPPSWTLTQKKVVKGLEGLPCLNVTVNAKGLERLPVVYGATVEDNLIYNVSYTVPIEFSGTPKISFALDYTC</sequence>
<evidence type="ECO:0000313" key="3">
    <source>
        <dbReference type="Proteomes" id="UP000191285"/>
    </source>
</evidence>
<dbReference type="PANTHER" id="PTHR40616">
    <property type="entry name" value="LINALOOL DEHYDRATASE_ISOMERASE DOMAIN-CONTAINING PROTEIN"/>
    <property type="match status" value="1"/>
</dbReference>
<comment type="caution">
    <text evidence="2">The sequence shown here is derived from an EMBL/GenBank/DDBJ whole genome shotgun (WGS) entry which is preliminary data.</text>
</comment>
<evidence type="ECO:0008006" key="4">
    <source>
        <dbReference type="Google" id="ProtNLM"/>
    </source>
</evidence>
<accession>A0A1V6TJD2</accession>
<keyword evidence="3" id="KW-1185">Reference proteome</keyword>
<gene>
    <name evidence="2" type="ORF">PENSTE_c005G04420</name>
</gene>
<proteinExistence type="predicted"/>
<dbReference type="OrthoDB" id="2580323at2759"/>
<dbReference type="STRING" id="303698.A0A1V6TJD2"/>
<dbReference type="Proteomes" id="UP000191285">
    <property type="component" value="Unassembled WGS sequence"/>
</dbReference>
<reference evidence="3" key="1">
    <citation type="journal article" date="2017" name="Nat. Microbiol.">
        <title>Global analysis of biosynthetic gene clusters reveals vast potential of secondary metabolite production in Penicillium species.</title>
        <authorList>
            <person name="Nielsen J.C."/>
            <person name="Grijseels S."/>
            <person name="Prigent S."/>
            <person name="Ji B."/>
            <person name="Dainat J."/>
            <person name="Nielsen K.F."/>
            <person name="Frisvad J.C."/>
            <person name="Workman M."/>
            <person name="Nielsen J."/>
        </authorList>
    </citation>
    <scope>NUCLEOTIDE SEQUENCE [LARGE SCALE GENOMIC DNA]</scope>
    <source>
        <strain evidence="3">IBT 24891</strain>
    </source>
</reference>
<feature type="signal peptide" evidence="1">
    <location>
        <begin position="1"/>
        <end position="19"/>
    </location>
</feature>
<dbReference type="EMBL" id="MLKD01000005">
    <property type="protein sequence ID" value="OQE26465.1"/>
    <property type="molecule type" value="Genomic_DNA"/>
</dbReference>